<gene>
    <name evidence="3" type="ORF">V1264_000685</name>
</gene>
<feature type="compositionally biased region" description="Pro residues" evidence="1">
    <location>
        <begin position="139"/>
        <end position="149"/>
    </location>
</feature>
<accession>A0AAN9GN10</accession>
<dbReference type="Proteomes" id="UP001374579">
    <property type="component" value="Unassembled WGS sequence"/>
</dbReference>
<keyword evidence="2" id="KW-0812">Transmembrane</keyword>
<evidence type="ECO:0000313" key="3">
    <source>
        <dbReference type="EMBL" id="KAK7114662.1"/>
    </source>
</evidence>
<proteinExistence type="predicted"/>
<sequence length="403" mass="42327">MSSKHQYSDSEATVPLLPNTDSDGNPEPENGPAPPQQQGVTGSQPDFQHWIAPNSGMYGADLNPVVVLANPNPASPPTVPLNGSHTNYPYPGSPDPVLNPGSVPNLGSHEHDPCPGSPNPVQNPGLVPNLGPYAHYPRPGTPNPVPNPGLVPNLGSHEHYLSPGTPNPVHNPGLVPNLGSYTNYPCPNTPNPVPNPGLVPNLGSYANYPCPGNPKPVPYPGLDPNPGSLATYQNLAPRMDNMSTGSYPVFQPAGFPAAGNQQQGSFVSPSPSTSWGQGYPAMYSTAYVVNRQPLPEHSTDSSSNTAQSLDNELGCTLLAAIVTTVLAAYPCGIVAIVFALRAQRQVNAGKYSHARWSQKVSVTMIMAGVFTTLIAIVTLLLHFSSLNVAHAARVTEMHAISNI</sequence>
<keyword evidence="2" id="KW-1133">Transmembrane helix</keyword>
<evidence type="ECO:0000256" key="2">
    <source>
        <dbReference type="SAM" id="Phobius"/>
    </source>
</evidence>
<feature type="transmembrane region" description="Helical" evidence="2">
    <location>
        <begin position="317"/>
        <end position="340"/>
    </location>
</feature>
<feature type="region of interest" description="Disordered" evidence="1">
    <location>
        <begin position="1"/>
        <end position="56"/>
    </location>
</feature>
<evidence type="ECO:0000256" key="1">
    <source>
        <dbReference type="SAM" id="MobiDB-lite"/>
    </source>
</evidence>
<name>A0AAN9GN10_9CAEN</name>
<organism evidence="3 4">
    <name type="scientific">Littorina saxatilis</name>
    <dbReference type="NCBI Taxonomy" id="31220"/>
    <lineage>
        <taxon>Eukaryota</taxon>
        <taxon>Metazoa</taxon>
        <taxon>Spiralia</taxon>
        <taxon>Lophotrochozoa</taxon>
        <taxon>Mollusca</taxon>
        <taxon>Gastropoda</taxon>
        <taxon>Caenogastropoda</taxon>
        <taxon>Littorinimorpha</taxon>
        <taxon>Littorinoidea</taxon>
        <taxon>Littorinidae</taxon>
        <taxon>Littorina</taxon>
    </lineage>
</organism>
<keyword evidence="2" id="KW-0472">Membrane</keyword>
<keyword evidence="4" id="KW-1185">Reference proteome</keyword>
<feature type="transmembrane region" description="Helical" evidence="2">
    <location>
        <begin position="360"/>
        <end position="383"/>
    </location>
</feature>
<feature type="compositionally biased region" description="Polar residues" evidence="1">
    <location>
        <begin position="1"/>
        <end position="11"/>
    </location>
</feature>
<dbReference type="AlphaFoldDB" id="A0AAN9GN10"/>
<dbReference type="EMBL" id="JBAMIC010000001">
    <property type="protein sequence ID" value="KAK7114662.1"/>
    <property type="molecule type" value="Genomic_DNA"/>
</dbReference>
<feature type="region of interest" description="Disordered" evidence="1">
    <location>
        <begin position="77"/>
        <end position="174"/>
    </location>
</feature>
<reference evidence="3 4" key="1">
    <citation type="submission" date="2024-02" db="EMBL/GenBank/DDBJ databases">
        <title>Chromosome-scale genome assembly of the rough periwinkle Littorina saxatilis.</title>
        <authorList>
            <person name="De Jode A."/>
            <person name="Faria R."/>
            <person name="Formenti G."/>
            <person name="Sims Y."/>
            <person name="Smith T.P."/>
            <person name="Tracey A."/>
            <person name="Wood J.M.D."/>
            <person name="Zagrodzka Z.B."/>
            <person name="Johannesson K."/>
            <person name="Butlin R.K."/>
            <person name="Leder E.H."/>
        </authorList>
    </citation>
    <scope>NUCLEOTIDE SEQUENCE [LARGE SCALE GENOMIC DNA]</scope>
    <source>
        <strain evidence="3">Snail1</strain>
        <tissue evidence="3">Muscle</tissue>
    </source>
</reference>
<comment type="caution">
    <text evidence="3">The sequence shown here is derived from an EMBL/GenBank/DDBJ whole genome shotgun (WGS) entry which is preliminary data.</text>
</comment>
<evidence type="ECO:0000313" key="4">
    <source>
        <dbReference type="Proteomes" id="UP001374579"/>
    </source>
</evidence>
<protein>
    <submittedName>
        <fullName evidence="3">Uncharacterized protein</fullName>
    </submittedName>
</protein>